<organism evidence="1 2">
    <name type="scientific">Gossypium arboreum</name>
    <name type="common">Tree cotton</name>
    <name type="synonym">Gossypium nanking</name>
    <dbReference type="NCBI Taxonomy" id="29729"/>
    <lineage>
        <taxon>Eukaryota</taxon>
        <taxon>Viridiplantae</taxon>
        <taxon>Streptophyta</taxon>
        <taxon>Embryophyta</taxon>
        <taxon>Tracheophyta</taxon>
        <taxon>Spermatophyta</taxon>
        <taxon>Magnoliopsida</taxon>
        <taxon>eudicotyledons</taxon>
        <taxon>Gunneridae</taxon>
        <taxon>Pentapetalae</taxon>
        <taxon>rosids</taxon>
        <taxon>malvids</taxon>
        <taxon>Malvales</taxon>
        <taxon>Malvaceae</taxon>
        <taxon>Malvoideae</taxon>
        <taxon>Gossypium</taxon>
    </lineage>
</organism>
<keyword evidence="2" id="KW-1185">Reference proteome</keyword>
<sequence length="36" mass="4053">MKLAWICIPSETSSHYQTSILVLLKCRDTGVCLSRV</sequence>
<reference evidence="2" key="1">
    <citation type="submission" date="2014-09" db="EMBL/GenBank/DDBJ databases">
        <authorList>
            <person name="Mudge J."/>
            <person name="Ramaraj T."/>
            <person name="Lindquist I.E."/>
            <person name="Bharti A.K."/>
            <person name="Sundararajan A."/>
            <person name="Cameron C.T."/>
            <person name="Woodward J.E."/>
            <person name="May G.D."/>
            <person name="Brubaker C."/>
            <person name="Broadhvest J."/>
            <person name="Wilkins T.A."/>
        </authorList>
    </citation>
    <scope>NUCLEOTIDE SEQUENCE</scope>
    <source>
        <strain evidence="2">cv. AKA8401</strain>
    </source>
</reference>
<protein>
    <submittedName>
        <fullName evidence="1">Uncharacterized protein</fullName>
    </submittedName>
</protein>
<gene>
    <name evidence="1" type="ORF">F383_20737</name>
</gene>
<dbReference type="AlphaFoldDB" id="A0A0B0NZR2"/>
<accession>A0A0B0NZR2</accession>
<dbReference type="Proteomes" id="UP000032142">
    <property type="component" value="Unassembled WGS sequence"/>
</dbReference>
<proteinExistence type="predicted"/>
<dbReference type="EMBL" id="KN408079">
    <property type="protein sequence ID" value="KHG17339.1"/>
    <property type="molecule type" value="Genomic_DNA"/>
</dbReference>
<evidence type="ECO:0000313" key="2">
    <source>
        <dbReference type="Proteomes" id="UP000032142"/>
    </source>
</evidence>
<name>A0A0B0NZR2_GOSAR</name>
<evidence type="ECO:0000313" key="1">
    <source>
        <dbReference type="EMBL" id="KHG17339.1"/>
    </source>
</evidence>